<keyword evidence="2" id="KW-0804">Transcription</keyword>
<dbReference type="InterPro" id="IPR052158">
    <property type="entry name" value="INH-QAR"/>
</dbReference>
<dbReference type="InterPro" id="IPR018060">
    <property type="entry name" value="HTH_AraC"/>
</dbReference>
<proteinExistence type="predicted"/>
<keyword evidence="5" id="KW-1185">Reference proteome</keyword>
<dbReference type="PROSITE" id="PS01124">
    <property type="entry name" value="HTH_ARAC_FAMILY_2"/>
    <property type="match status" value="1"/>
</dbReference>
<dbReference type="InterPro" id="IPR009057">
    <property type="entry name" value="Homeodomain-like_sf"/>
</dbReference>
<keyword evidence="1" id="KW-0805">Transcription regulation</keyword>
<dbReference type="GO" id="GO:0043565">
    <property type="term" value="F:sequence-specific DNA binding"/>
    <property type="evidence" value="ECO:0007669"/>
    <property type="project" value="InterPro"/>
</dbReference>
<protein>
    <submittedName>
        <fullName evidence="4">Transcriptional regulator GlxA family with amidase domain</fullName>
    </submittedName>
</protein>
<evidence type="ECO:0000256" key="2">
    <source>
        <dbReference type="ARBA" id="ARBA00023163"/>
    </source>
</evidence>
<dbReference type="PANTHER" id="PTHR43130">
    <property type="entry name" value="ARAC-FAMILY TRANSCRIPTIONAL REGULATOR"/>
    <property type="match status" value="1"/>
</dbReference>
<organism evidence="4 5">
    <name type="scientific">Catenuloplanes niger</name>
    <dbReference type="NCBI Taxonomy" id="587534"/>
    <lineage>
        <taxon>Bacteria</taxon>
        <taxon>Bacillati</taxon>
        <taxon>Actinomycetota</taxon>
        <taxon>Actinomycetes</taxon>
        <taxon>Micromonosporales</taxon>
        <taxon>Micromonosporaceae</taxon>
        <taxon>Catenuloplanes</taxon>
    </lineage>
</organism>
<gene>
    <name evidence="4" type="ORF">J2S44_006221</name>
</gene>
<dbReference type="Gene3D" id="1.10.10.60">
    <property type="entry name" value="Homeodomain-like"/>
    <property type="match status" value="1"/>
</dbReference>
<feature type="domain" description="HTH araC/xylS-type" evidence="3">
    <location>
        <begin position="208"/>
        <end position="306"/>
    </location>
</feature>
<evidence type="ECO:0000313" key="5">
    <source>
        <dbReference type="Proteomes" id="UP001183629"/>
    </source>
</evidence>
<dbReference type="RefSeq" id="WP_310421119.1">
    <property type="nucleotide sequence ID" value="NZ_JAVDYC010000001.1"/>
</dbReference>
<dbReference type="EMBL" id="JAVDYC010000001">
    <property type="protein sequence ID" value="MDR7325971.1"/>
    <property type="molecule type" value="Genomic_DNA"/>
</dbReference>
<dbReference type="InterPro" id="IPR029062">
    <property type="entry name" value="Class_I_gatase-like"/>
</dbReference>
<dbReference type="InterPro" id="IPR002818">
    <property type="entry name" value="DJ-1/PfpI"/>
</dbReference>
<reference evidence="4 5" key="1">
    <citation type="submission" date="2023-07" db="EMBL/GenBank/DDBJ databases">
        <title>Sequencing the genomes of 1000 actinobacteria strains.</title>
        <authorList>
            <person name="Klenk H.-P."/>
        </authorList>
    </citation>
    <scope>NUCLEOTIDE SEQUENCE [LARGE SCALE GENOMIC DNA]</scope>
    <source>
        <strain evidence="4 5">DSM 44711</strain>
    </source>
</reference>
<dbReference type="SUPFAM" id="SSF46689">
    <property type="entry name" value="Homeodomain-like"/>
    <property type="match status" value="2"/>
</dbReference>
<accession>A0AAE3ZW47</accession>
<dbReference type="Gene3D" id="3.40.50.880">
    <property type="match status" value="1"/>
</dbReference>
<dbReference type="AlphaFoldDB" id="A0AAE3ZW47"/>
<dbReference type="GO" id="GO:0003700">
    <property type="term" value="F:DNA-binding transcription factor activity"/>
    <property type="evidence" value="ECO:0007669"/>
    <property type="project" value="InterPro"/>
</dbReference>
<evidence type="ECO:0000259" key="3">
    <source>
        <dbReference type="PROSITE" id="PS01124"/>
    </source>
</evidence>
<sequence length="324" mass="34254">MTIRLSQVAVLVEEQASAFEVGAVTEMLGPPHYDVTICVPDDRTEMRGGLVARAAAGLDALAGAGTVVIPDRPLSTVPGAPVTAALRRAHARGARMIAFGGGVFSLAAAGVLDGRRATTHRGLAQDLQERFPAVRVEADPLFVDDGDVLTAAGSAAALDLGLHVIRTDHGAEAGCAVAKRLAFPVHRDGFQSQSVDRALPRIRDDSVTPLLTWAQSRLHEPIGVAELAVAAGVSVATLHRRFAAQVGVPPLAWLTRGRLLIACRLLERGESRIEVVARRSGLGTASHLRVVMRRELGMTPSEYQRRYGPAVVPPPRNGSADILT</sequence>
<evidence type="ECO:0000313" key="4">
    <source>
        <dbReference type="EMBL" id="MDR7325971.1"/>
    </source>
</evidence>
<dbReference type="Proteomes" id="UP001183629">
    <property type="component" value="Unassembled WGS sequence"/>
</dbReference>
<dbReference type="SMART" id="SM00342">
    <property type="entry name" value="HTH_ARAC"/>
    <property type="match status" value="1"/>
</dbReference>
<dbReference type="Pfam" id="PF01965">
    <property type="entry name" value="DJ-1_PfpI"/>
    <property type="match status" value="1"/>
</dbReference>
<name>A0AAE3ZW47_9ACTN</name>
<comment type="caution">
    <text evidence="4">The sequence shown here is derived from an EMBL/GenBank/DDBJ whole genome shotgun (WGS) entry which is preliminary data.</text>
</comment>
<evidence type="ECO:0000256" key="1">
    <source>
        <dbReference type="ARBA" id="ARBA00023015"/>
    </source>
</evidence>
<dbReference type="SUPFAM" id="SSF52317">
    <property type="entry name" value="Class I glutamine amidotransferase-like"/>
    <property type="match status" value="1"/>
</dbReference>
<dbReference type="Pfam" id="PF12833">
    <property type="entry name" value="HTH_18"/>
    <property type="match status" value="1"/>
</dbReference>
<dbReference type="PANTHER" id="PTHR43130:SF3">
    <property type="entry name" value="HTH-TYPE TRANSCRIPTIONAL REGULATOR RV1931C"/>
    <property type="match status" value="1"/>
</dbReference>